<dbReference type="PRINTS" id="PR01607">
    <property type="entry name" value="APYRASEFAMLY"/>
</dbReference>
<dbReference type="Gene3D" id="3.90.780.10">
    <property type="entry name" value="5'-Nucleotidase, C-terminal domain"/>
    <property type="match status" value="1"/>
</dbReference>
<evidence type="ECO:0000256" key="1">
    <source>
        <dbReference type="RuleBase" id="RU362119"/>
    </source>
</evidence>
<accession>A0A838ZRY7</accession>
<dbReference type="Pfam" id="PF02872">
    <property type="entry name" value="5_nucleotid_C"/>
    <property type="match status" value="1"/>
</dbReference>
<dbReference type="Proteomes" id="UP000552241">
    <property type="component" value="Unassembled WGS sequence"/>
</dbReference>
<dbReference type="GO" id="GO:0000166">
    <property type="term" value="F:nucleotide binding"/>
    <property type="evidence" value="ECO:0007669"/>
    <property type="project" value="UniProtKB-KW"/>
</dbReference>
<feature type="chain" id="PRO_5033092945" evidence="1">
    <location>
        <begin position="18"/>
        <end position="470"/>
    </location>
</feature>
<dbReference type="InterPro" id="IPR036907">
    <property type="entry name" value="5'-Nucleotdase_C_sf"/>
</dbReference>
<dbReference type="GO" id="GO:0016787">
    <property type="term" value="F:hydrolase activity"/>
    <property type="evidence" value="ECO:0007669"/>
    <property type="project" value="UniProtKB-KW"/>
</dbReference>
<dbReference type="EMBL" id="JACDZE010000001">
    <property type="protein sequence ID" value="MBA5628689.1"/>
    <property type="molecule type" value="Genomic_DNA"/>
</dbReference>
<feature type="signal peptide" evidence="1">
    <location>
        <begin position="1"/>
        <end position="17"/>
    </location>
</feature>
<reference evidence="3 4" key="1">
    <citation type="submission" date="2020-07" db="EMBL/GenBank/DDBJ databases">
        <title>Moheibacter lacus sp. nov., a member of the family Flavobacteriaceae isolated from freshwater lake sediment.</title>
        <authorList>
            <person name="Liu Y."/>
        </authorList>
    </citation>
    <scope>NUCLEOTIDE SEQUENCE [LARGE SCALE GENOMIC DNA]</scope>
    <source>
        <strain evidence="3 4">BDHS18</strain>
    </source>
</reference>
<dbReference type="InterPro" id="IPR008334">
    <property type="entry name" value="5'-Nucleotdase_C"/>
</dbReference>
<name>A0A838ZRY7_9FLAO</name>
<organism evidence="3 4">
    <name type="scientific">Moheibacter lacus</name>
    <dbReference type="NCBI Taxonomy" id="2745851"/>
    <lineage>
        <taxon>Bacteria</taxon>
        <taxon>Pseudomonadati</taxon>
        <taxon>Bacteroidota</taxon>
        <taxon>Flavobacteriia</taxon>
        <taxon>Flavobacteriales</taxon>
        <taxon>Weeksellaceae</taxon>
        <taxon>Moheibacter</taxon>
    </lineage>
</organism>
<dbReference type="Gene3D" id="3.60.21.10">
    <property type="match status" value="1"/>
</dbReference>
<dbReference type="RefSeq" id="WP_182042277.1">
    <property type="nucleotide sequence ID" value="NZ_JACDZE010000001.1"/>
</dbReference>
<evidence type="ECO:0000313" key="4">
    <source>
        <dbReference type="Proteomes" id="UP000552241"/>
    </source>
</evidence>
<keyword evidence="4" id="KW-1185">Reference proteome</keyword>
<sequence length="470" mass="53896">MKILSLFFLFLSAITTAQIQLIYFTDAHQLYELNDVEGGRGGIARLKYLVDESKVDEPETYTIHGGDFVGGVLYGGIFKGETMVDAFNQIPVDIFNFGQHEFDYGYDHLSQLVGRSNGKFFSSNLIDQNQNTILHLPKYLLTQKAGLKLLWIALTDQISTTQKDLRLIQQNIDLAVGEILNSVSKNEYDQIIVLSQIDLEKNKKLIQKFPEINIILTEEVDEYHSQINYINNTPIVATAGNMSTAAKIQLSKNENPKIEIISLDQKHPKNEIFEEWEAREKLKIDELMNDKIGILEVDLDAFESLKSESLAGNLVTDAMREFYQSDFAIIDGSGIRKSVEKGEFTLGKIRTLLPFGNKIVVVRIKGRDLIQFIESQIFLEKPKLIQVSGFAYTWDKMNRKLVFQNIDENEIYTLALNEYNFQKLKQFESVLIPAQHQKSLPDYEVLKIYVKKHSIILPEKSFRIQIIEHE</sequence>
<protein>
    <submittedName>
        <fullName evidence="3">Bifunctional metallophosphatase/5'-nucleotidase</fullName>
    </submittedName>
</protein>
<keyword evidence="1" id="KW-0378">Hydrolase</keyword>
<dbReference type="SUPFAM" id="SSF56300">
    <property type="entry name" value="Metallo-dependent phosphatases"/>
    <property type="match status" value="1"/>
</dbReference>
<evidence type="ECO:0000313" key="3">
    <source>
        <dbReference type="EMBL" id="MBA5628689.1"/>
    </source>
</evidence>
<comment type="caution">
    <text evidence="3">The sequence shown here is derived from an EMBL/GenBank/DDBJ whole genome shotgun (WGS) entry which is preliminary data.</text>
</comment>
<comment type="similarity">
    <text evidence="1">Belongs to the 5'-nucleotidase family.</text>
</comment>
<dbReference type="SUPFAM" id="SSF55816">
    <property type="entry name" value="5'-nucleotidase (syn. UDP-sugar hydrolase), C-terminal domain"/>
    <property type="match status" value="1"/>
</dbReference>
<dbReference type="InterPro" id="IPR006179">
    <property type="entry name" value="5_nucleotidase/apyrase"/>
</dbReference>
<evidence type="ECO:0000259" key="2">
    <source>
        <dbReference type="Pfam" id="PF02872"/>
    </source>
</evidence>
<dbReference type="PANTHER" id="PTHR11575:SF24">
    <property type="entry name" value="5'-NUCLEOTIDASE"/>
    <property type="match status" value="1"/>
</dbReference>
<keyword evidence="1" id="KW-0547">Nucleotide-binding</keyword>
<dbReference type="GO" id="GO:0009166">
    <property type="term" value="P:nucleotide catabolic process"/>
    <property type="evidence" value="ECO:0007669"/>
    <property type="project" value="InterPro"/>
</dbReference>
<dbReference type="AlphaFoldDB" id="A0A838ZRY7"/>
<keyword evidence="1" id="KW-0732">Signal</keyword>
<dbReference type="InterPro" id="IPR029052">
    <property type="entry name" value="Metallo-depent_PP-like"/>
</dbReference>
<proteinExistence type="inferred from homology"/>
<gene>
    <name evidence="3" type="ORF">HU137_02765</name>
</gene>
<dbReference type="PANTHER" id="PTHR11575">
    <property type="entry name" value="5'-NUCLEOTIDASE-RELATED"/>
    <property type="match status" value="1"/>
</dbReference>
<feature type="domain" description="5'-Nucleotidase C-terminal" evidence="2">
    <location>
        <begin position="303"/>
        <end position="427"/>
    </location>
</feature>